<evidence type="ECO:0000256" key="4">
    <source>
        <dbReference type="ARBA" id="ARBA00022801"/>
    </source>
</evidence>
<dbReference type="NCBIfam" id="NF007980">
    <property type="entry name" value="PRK10707.1"/>
    <property type="match status" value="1"/>
</dbReference>
<evidence type="ECO:0000256" key="5">
    <source>
        <dbReference type="ARBA" id="ARBA00022842"/>
    </source>
</evidence>
<dbReference type="PANTHER" id="PTHR12992:SF11">
    <property type="entry name" value="MITOCHONDRIAL COENZYME A DIPHOSPHATASE NUDT8"/>
    <property type="match status" value="1"/>
</dbReference>
<gene>
    <name evidence="8" type="ORF">SAJA_00200</name>
</gene>
<comment type="caution">
    <text evidence="8">The sequence shown here is derived from an EMBL/GenBank/DDBJ whole genome shotgun (WGS) entry which is preliminary data.</text>
</comment>
<protein>
    <submittedName>
        <fullName evidence="8">NUDIX hydrolase</fullName>
    </submittedName>
</protein>
<dbReference type="GO" id="GO:0010945">
    <property type="term" value="F:coenzyme A diphosphatase activity"/>
    <property type="evidence" value="ECO:0007669"/>
    <property type="project" value="InterPro"/>
</dbReference>
<name>A0A423Q2G1_9GAMM</name>
<evidence type="ECO:0000256" key="3">
    <source>
        <dbReference type="ARBA" id="ARBA00022723"/>
    </source>
</evidence>
<dbReference type="EMBL" id="AYKG01000001">
    <property type="protein sequence ID" value="ROO32708.1"/>
    <property type="molecule type" value="Genomic_DNA"/>
</dbReference>
<dbReference type="InterPro" id="IPR045121">
    <property type="entry name" value="CoAse"/>
</dbReference>
<comment type="cofactor">
    <cofactor evidence="1">
        <name>Mn(2+)</name>
        <dbReference type="ChEBI" id="CHEBI:29035"/>
    </cofactor>
</comment>
<evidence type="ECO:0000256" key="1">
    <source>
        <dbReference type="ARBA" id="ARBA00001936"/>
    </source>
</evidence>
<keyword evidence="3" id="KW-0479">Metal-binding</keyword>
<keyword evidence="6" id="KW-0464">Manganese</keyword>
<dbReference type="FunCoup" id="A0A423Q2G1">
    <property type="interactions" value="199"/>
</dbReference>
<keyword evidence="9" id="KW-1185">Reference proteome</keyword>
<dbReference type="Proteomes" id="UP000285310">
    <property type="component" value="Unassembled WGS sequence"/>
</dbReference>
<sequence length="210" mass="22629">MRDWPARLAAACDHSHVGDLAERDARRGAPAAMLKHAAVLIGIRDTPEPTIILTQRSTALRHHPGQISFPGGRIEAFDASPQDAACREAFEEIGLARQAIDILGELPDYTTVTGFSIRPVVARVAAEAVIAADGVEASQLIELPLARALYGPAYRFQRIERNGQTYRIYSIDHAGHHVWGATASMLVTLARASAALEARSFTIATEAEIG</sequence>
<accession>A0A423Q2G1</accession>
<dbReference type="Pfam" id="PF00293">
    <property type="entry name" value="NUDIX"/>
    <property type="match status" value="1"/>
</dbReference>
<evidence type="ECO:0000259" key="7">
    <source>
        <dbReference type="PROSITE" id="PS51462"/>
    </source>
</evidence>
<dbReference type="SUPFAM" id="SSF55811">
    <property type="entry name" value="Nudix"/>
    <property type="match status" value="1"/>
</dbReference>
<dbReference type="CDD" id="cd03426">
    <property type="entry name" value="NUDIX_CoAse_Nudt7"/>
    <property type="match status" value="1"/>
</dbReference>
<organism evidence="8 9">
    <name type="scientific">Salinisphaera japonica YTM-1</name>
    <dbReference type="NCBI Taxonomy" id="1209778"/>
    <lineage>
        <taxon>Bacteria</taxon>
        <taxon>Pseudomonadati</taxon>
        <taxon>Pseudomonadota</taxon>
        <taxon>Gammaproteobacteria</taxon>
        <taxon>Salinisphaerales</taxon>
        <taxon>Salinisphaeraceae</taxon>
        <taxon>Salinisphaera</taxon>
    </lineage>
</organism>
<evidence type="ECO:0000256" key="2">
    <source>
        <dbReference type="ARBA" id="ARBA00001946"/>
    </source>
</evidence>
<dbReference type="InterPro" id="IPR000086">
    <property type="entry name" value="NUDIX_hydrolase_dom"/>
</dbReference>
<proteinExistence type="predicted"/>
<dbReference type="RefSeq" id="WP_123656638.1">
    <property type="nucleotide sequence ID" value="NZ_AYKG01000001.1"/>
</dbReference>
<keyword evidence="4 8" id="KW-0378">Hydrolase</keyword>
<keyword evidence="5" id="KW-0460">Magnesium</keyword>
<dbReference type="PANTHER" id="PTHR12992">
    <property type="entry name" value="NUDIX HYDROLASE"/>
    <property type="match status" value="1"/>
</dbReference>
<dbReference type="Gene3D" id="3.90.79.10">
    <property type="entry name" value="Nucleoside Triphosphate Pyrophosphohydrolase"/>
    <property type="match status" value="1"/>
</dbReference>
<comment type="cofactor">
    <cofactor evidence="2">
        <name>Mg(2+)</name>
        <dbReference type="ChEBI" id="CHEBI:18420"/>
    </cofactor>
</comment>
<dbReference type="PROSITE" id="PS51462">
    <property type="entry name" value="NUDIX"/>
    <property type="match status" value="1"/>
</dbReference>
<dbReference type="InterPro" id="IPR015797">
    <property type="entry name" value="NUDIX_hydrolase-like_dom_sf"/>
</dbReference>
<evidence type="ECO:0000313" key="9">
    <source>
        <dbReference type="Proteomes" id="UP000285310"/>
    </source>
</evidence>
<dbReference type="AlphaFoldDB" id="A0A423Q2G1"/>
<feature type="domain" description="Nudix hydrolase" evidence="7">
    <location>
        <begin position="34"/>
        <end position="167"/>
    </location>
</feature>
<dbReference type="OrthoDB" id="9802805at2"/>
<dbReference type="InParanoid" id="A0A423Q2G1"/>
<evidence type="ECO:0000256" key="6">
    <source>
        <dbReference type="ARBA" id="ARBA00023211"/>
    </source>
</evidence>
<dbReference type="GO" id="GO:0046872">
    <property type="term" value="F:metal ion binding"/>
    <property type="evidence" value="ECO:0007669"/>
    <property type="project" value="UniProtKB-KW"/>
</dbReference>
<evidence type="ECO:0000313" key="8">
    <source>
        <dbReference type="EMBL" id="ROO32708.1"/>
    </source>
</evidence>
<reference evidence="8 9" key="1">
    <citation type="submission" date="2013-10" db="EMBL/GenBank/DDBJ databases">
        <title>Salinisphaera japonica YTM-1 Genome Sequencing.</title>
        <authorList>
            <person name="Lai Q."/>
            <person name="Li C."/>
            <person name="Shao Z."/>
        </authorList>
    </citation>
    <scope>NUCLEOTIDE SEQUENCE [LARGE SCALE GENOMIC DNA]</scope>
    <source>
        <strain evidence="8 9">YTM-1</strain>
    </source>
</reference>